<reference evidence="4 5" key="1">
    <citation type="submission" date="2020-05" db="EMBL/GenBank/DDBJ databases">
        <title>Description of Pedobacter foliorum sp. nov.</title>
        <authorList>
            <person name="Qi S."/>
            <person name="Carlier A."/>
            <person name="Cnockaert M."/>
            <person name="Vandamme P."/>
        </authorList>
    </citation>
    <scope>NUCLEOTIDE SEQUENCE [LARGE SCALE GENOMIC DNA]</scope>
    <source>
        <strain evidence="4 5">LMG 31300</strain>
    </source>
</reference>
<dbReference type="Gene3D" id="2.40.160.20">
    <property type="match status" value="1"/>
</dbReference>
<dbReference type="EMBL" id="JABMKV010000001">
    <property type="protein sequence ID" value="NQX30721.1"/>
    <property type="molecule type" value="Genomic_DNA"/>
</dbReference>
<feature type="signal peptide" evidence="2">
    <location>
        <begin position="1"/>
        <end position="25"/>
    </location>
</feature>
<dbReference type="Proteomes" id="UP000762110">
    <property type="component" value="Unassembled WGS sequence"/>
</dbReference>
<evidence type="ECO:0000256" key="1">
    <source>
        <dbReference type="ARBA" id="ARBA00022729"/>
    </source>
</evidence>
<feature type="chain" id="PRO_5046836434" description="Outer membrane protein beta-barrel domain-containing protein" evidence="2">
    <location>
        <begin position="26"/>
        <end position="178"/>
    </location>
</feature>
<keyword evidence="1 2" id="KW-0732">Signal</keyword>
<protein>
    <recommendedName>
        <fullName evidence="3">Outer membrane protein beta-barrel domain-containing protein</fullName>
    </recommendedName>
</protein>
<accession>A0ABX2D9I9</accession>
<dbReference type="SUPFAM" id="SSF56925">
    <property type="entry name" value="OMPA-like"/>
    <property type="match status" value="1"/>
</dbReference>
<evidence type="ECO:0000259" key="3">
    <source>
        <dbReference type="Pfam" id="PF13505"/>
    </source>
</evidence>
<evidence type="ECO:0000313" key="5">
    <source>
        <dbReference type="Proteomes" id="UP000762110"/>
    </source>
</evidence>
<name>A0ABX2D9I9_9SPHI</name>
<gene>
    <name evidence="4" type="ORF">HQN85_03230</name>
</gene>
<evidence type="ECO:0000313" key="4">
    <source>
        <dbReference type="EMBL" id="NQX30721.1"/>
    </source>
</evidence>
<keyword evidence="5" id="KW-1185">Reference proteome</keyword>
<dbReference type="Pfam" id="PF13505">
    <property type="entry name" value="OMP_b-brl"/>
    <property type="match status" value="1"/>
</dbReference>
<comment type="caution">
    <text evidence="4">The sequence shown here is derived from an EMBL/GenBank/DDBJ whole genome shotgun (WGS) entry which is preliminary data.</text>
</comment>
<dbReference type="InterPro" id="IPR027385">
    <property type="entry name" value="Beta-barrel_OMP"/>
</dbReference>
<sequence length="178" mass="19040">MKTITKLFTMATVVCTTLLSVNAKAQTMNMSNGMAFKIGVGVSGGVTTENSPFSYGLGADVRLQYDLSKSVSLTASGGYTRLFAKDNIPALADYDFIPAIGGVKVFPIERMYLMAEVGAGFGIQDGSKTSFIFGGGLGYEWNSGFDLGVKYQGYQQDGTSTTYQPVNGQFALRLGYNF</sequence>
<organism evidence="4 5">
    <name type="scientific">Pedobacter boryungensis</name>
    <dbReference type="NCBI Taxonomy" id="869962"/>
    <lineage>
        <taxon>Bacteria</taxon>
        <taxon>Pseudomonadati</taxon>
        <taxon>Bacteroidota</taxon>
        <taxon>Sphingobacteriia</taxon>
        <taxon>Sphingobacteriales</taxon>
        <taxon>Sphingobacteriaceae</taxon>
        <taxon>Pedobacter</taxon>
    </lineage>
</organism>
<feature type="domain" description="Outer membrane protein beta-barrel" evidence="3">
    <location>
        <begin position="12"/>
        <end position="178"/>
    </location>
</feature>
<dbReference type="RefSeq" id="WP_173268906.1">
    <property type="nucleotide sequence ID" value="NZ_JABMKV010000001.1"/>
</dbReference>
<evidence type="ECO:0000256" key="2">
    <source>
        <dbReference type="SAM" id="SignalP"/>
    </source>
</evidence>
<dbReference type="InterPro" id="IPR011250">
    <property type="entry name" value="OMP/PagP_B-barrel"/>
</dbReference>
<proteinExistence type="predicted"/>